<organism evidence="4">
    <name type="scientific">Schizophyllum commune (strain H4-8 / FGSC 9210)</name>
    <name type="common">Split gill fungus</name>
    <dbReference type="NCBI Taxonomy" id="578458"/>
    <lineage>
        <taxon>Eukaryota</taxon>
        <taxon>Fungi</taxon>
        <taxon>Dikarya</taxon>
        <taxon>Basidiomycota</taxon>
        <taxon>Agaricomycotina</taxon>
        <taxon>Agaricomycetes</taxon>
        <taxon>Agaricomycetidae</taxon>
        <taxon>Agaricales</taxon>
        <taxon>Schizophyllaceae</taxon>
        <taxon>Schizophyllum</taxon>
    </lineage>
</organism>
<reference evidence="3 4" key="1">
    <citation type="journal article" date="2010" name="Nat. Biotechnol.">
        <title>Genome sequence of the model mushroom Schizophyllum commune.</title>
        <authorList>
            <person name="Ohm R.A."/>
            <person name="de Jong J.F."/>
            <person name="Lugones L.G."/>
            <person name="Aerts A."/>
            <person name="Kothe E."/>
            <person name="Stajich J.E."/>
            <person name="de Vries R.P."/>
            <person name="Record E."/>
            <person name="Levasseur A."/>
            <person name="Baker S.E."/>
            <person name="Bartholomew K.A."/>
            <person name="Coutinho P.M."/>
            <person name="Erdmann S."/>
            <person name="Fowler T.J."/>
            <person name="Gathman A.C."/>
            <person name="Lombard V."/>
            <person name="Henrissat B."/>
            <person name="Knabe N."/>
            <person name="Kuees U."/>
            <person name="Lilly W.W."/>
            <person name="Lindquist E."/>
            <person name="Lucas S."/>
            <person name="Magnuson J.K."/>
            <person name="Piumi F."/>
            <person name="Raudaskoski M."/>
            <person name="Salamov A."/>
            <person name="Schmutz J."/>
            <person name="Schwarze F.W.M.R."/>
            <person name="vanKuyk P.A."/>
            <person name="Horton J.S."/>
            <person name="Grigoriev I.V."/>
            <person name="Woesten H.A.B."/>
        </authorList>
    </citation>
    <scope>NUCLEOTIDE SEQUENCE [LARGE SCALE GENOMIC DNA]</scope>
    <source>
        <strain evidence="4">H4-8 / FGSC 9210</strain>
    </source>
</reference>
<accession>D8PPC3</accession>
<dbReference type="EMBL" id="GL377302">
    <property type="protein sequence ID" value="EFJ03666.1"/>
    <property type="molecule type" value="Genomic_DNA"/>
</dbReference>
<dbReference type="GO" id="GO:0016151">
    <property type="term" value="F:nickel cation binding"/>
    <property type="evidence" value="ECO:0007669"/>
    <property type="project" value="InterPro"/>
</dbReference>
<evidence type="ECO:0008006" key="5">
    <source>
        <dbReference type="Google" id="ProtNLM"/>
    </source>
</evidence>
<dbReference type="KEGG" id="scm:SCHCO_02611955"/>
<evidence type="ECO:0000313" key="4">
    <source>
        <dbReference type="Proteomes" id="UP000007431"/>
    </source>
</evidence>
<comment type="similarity">
    <text evidence="1">Belongs to the UreD family.</text>
</comment>
<dbReference type="GeneID" id="9589897"/>
<dbReference type="HAMAP" id="MF_01384">
    <property type="entry name" value="UreD"/>
    <property type="match status" value="1"/>
</dbReference>
<dbReference type="eggNOG" id="ENOG502QSQN">
    <property type="taxonomic scope" value="Eukaryota"/>
</dbReference>
<keyword evidence="2" id="KW-0143">Chaperone</keyword>
<sequence>MAKLEAGTGRICLSLLDSNAVFSELSATYPLKLLSPRTTPPDVAVVYILSYGGGLVGGDRVSLTVAVERDAVLVLLSQGSTKVFKVRPGVRLAKVHADTTAPVTVQNFTFTVADRSCLFLLPDPVTCFRAASYNQIQTFHLARDASLIVLDWVTSGRKSLGEDWLFARYYSINEIFVEGRRVARDAMLLEEEPKDPRVPRRTLAQRLAPYSCYAMLLLFGPATQEVVKDLEEQYAKITVFKRGAPDDLLWSLSLVDSGRGAVVRVAGKETEGVKHWLKDALRKLENAVGPDVYQRTFV</sequence>
<name>D8PPC3_SCHCM</name>
<dbReference type="PANTHER" id="PTHR33643">
    <property type="entry name" value="UREASE ACCESSORY PROTEIN D"/>
    <property type="match status" value="1"/>
</dbReference>
<protein>
    <recommendedName>
        <fullName evidence="5">UreD-domain-containing protein</fullName>
    </recommendedName>
</protein>
<evidence type="ECO:0000256" key="1">
    <source>
        <dbReference type="ARBA" id="ARBA00007177"/>
    </source>
</evidence>
<dbReference type="VEuPathDB" id="FungiDB:SCHCODRAFT_02611955"/>
<dbReference type="Pfam" id="PF01774">
    <property type="entry name" value="UreD"/>
    <property type="match status" value="1"/>
</dbReference>
<dbReference type="InParanoid" id="D8PPC3"/>
<proteinExistence type="inferred from homology"/>
<dbReference type="HOGENOM" id="CLU_021703_1_1_1"/>
<gene>
    <name evidence="3" type="ORF">SCHCODRAFT_46853</name>
</gene>
<dbReference type="Proteomes" id="UP000007431">
    <property type="component" value="Unassembled WGS sequence"/>
</dbReference>
<dbReference type="AlphaFoldDB" id="D8PPC3"/>
<dbReference type="STRING" id="578458.D8PPC3"/>
<dbReference type="RefSeq" id="XP_003038568.1">
    <property type="nucleotide sequence ID" value="XM_003038522.1"/>
</dbReference>
<dbReference type="InterPro" id="IPR002669">
    <property type="entry name" value="UreD"/>
</dbReference>
<dbReference type="PANTHER" id="PTHR33643:SF1">
    <property type="entry name" value="UREASE ACCESSORY PROTEIN D"/>
    <property type="match status" value="1"/>
</dbReference>
<dbReference type="OMA" id="CFRSASY"/>
<keyword evidence="4" id="KW-1185">Reference proteome</keyword>
<dbReference type="OrthoDB" id="5550464at2759"/>
<evidence type="ECO:0000313" key="3">
    <source>
        <dbReference type="EMBL" id="EFJ03666.1"/>
    </source>
</evidence>
<dbReference type="FunCoup" id="D8PPC3">
    <property type="interactions" value="44"/>
</dbReference>
<evidence type="ECO:0000256" key="2">
    <source>
        <dbReference type="ARBA" id="ARBA00023186"/>
    </source>
</evidence>